<comment type="caution">
    <text evidence="3">The sequence shown here is derived from an EMBL/GenBank/DDBJ whole genome shotgun (WGS) entry which is preliminary data.</text>
</comment>
<accession>A0A434AWH5</accession>
<dbReference type="InterPro" id="IPR018711">
    <property type="entry name" value="NAGPA"/>
</dbReference>
<dbReference type="GO" id="GO:0016757">
    <property type="term" value="F:glycosyltransferase activity"/>
    <property type="evidence" value="ECO:0007669"/>
    <property type="project" value="InterPro"/>
</dbReference>
<dbReference type="Pfam" id="PF00534">
    <property type="entry name" value="Glycos_transf_1"/>
    <property type="match status" value="1"/>
</dbReference>
<dbReference type="Pfam" id="PF09992">
    <property type="entry name" value="NAGPA"/>
    <property type="match status" value="1"/>
</dbReference>
<dbReference type="SUPFAM" id="SSF53756">
    <property type="entry name" value="UDP-Glycosyltransferase/glycogen phosphorylase"/>
    <property type="match status" value="1"/>
</dbReference>
<dbReference type="RefSeq" id="WP_127343256.1">
    <property type="nucleotide sequence ID" value="NZ_RJJX01000006.1"/>
</dbReference>
<dbReference type="EMBL" id="RJJX01000006">
    <property type="protein sequence ID" value="RUT78855.1"/>
    <property type="molecule type" value="Genomic_DNA"/>
</dbReference>
<gene>
    <name evidence="3" type="ORF">DLK05_06910</name>
</gene>
<protein>
    <submittedName>
        <fullName evidence="3">Uncharacterized protein</fullName>
    </submittedName>
</protein>
<keyword evidence="4" id="KW-1185">Reference proteome</keyword>
<dbReference type="Gene3D" id="3.40.50.2000">
    <property type="entry name" value="Glycogen Phosphorylase B"/>
    <property type="match status" value="1"/>
</dbReference>
<evidence type="ECO:0000313" key="4">
    <source>
        <dbReference type="Proteomes" id="UP000282985"/>
    </source>
</evidence>
<evidence type="ECO:0000313" key="3">
    <source>
        <dbReference type="EMBL" id="RUT78855.1"/>
    </source>
</evidence>
<dbReference type="Proteomes" id="UP000282985">
    <property type="component" value="Unassembled WGS sequence"/>
</dbReference>
<dbReference type="PANTHER" id="PTHR40446">
    <property type="entry name" value="N-ACETYLGLUCOSAMINE-1-PHOSPHODIESTER ALPHA-N-ACETYLGLUCOSAMINIDASE"/>
    <property type="match status" value="1"/>
</dbReference>
<dbReference type="OrthoDB" id="9801609at2"/>
<proteinExistence type="predicted"/>
<organism evidence="3 4">
    <name type="scientific">Ancylomarina longa</name>
    <dbReference type="NCBI Taxonomy" id="2487017"/>
    <lineage>
        <taxon>Bacteria</taxon>
        <taxon>Pseudomonadati</taxon>
        <taxon>Bacteroidota</taxon>
        <taxon>Bacteroidia</taxon>
        <taxon>Marinilabiliales</taxon>
        <taxon>Marinifilaceae</taxon>
        <taxon>Ancylomarina</taxon>
    </lineage>
</organism>
<dbReference type="InterPro" id="IPR001296">
    <property type="entry name" value="Glyco_trans_1"/>
</dbReference>
<dbReference type="PANTHER" id="PTHR40446:SF2">
    <property type="entry name" value="N-ACETYLGLUCOSAMINE-1-PHOSPHODIESTER ALPHA-N-ACETYLGLUCOSAMINIDASE"/>
    <property type="match status" value="1"/>
</dbReference>
<sequence length="1387" mass="159075">MKNTAEKMMDLLKAESINTWFDLGLFIDKFKENKPIPVVEFHRSYNDFKNNIQKKGIAFLTFYFSIDGVSIEIEKYAKTFRYHIGEDLPVHYIAGKIYPEAKKIRDPRSKTFCMEAMQGFDDWSLYKDFFFTKLERGSKTYNDLILKFWDQTLQICGELGKYIEDNNIGLLYLINVCSNPGNVALALASVLVSEFMGIPVINNNHDFYWEGGNSKIDRETNGLKKGPRDFFFTNSHLGEFFSLLEVLYPWESRSWINVNINRKQNEHLINKKGHNPANVCEIGTAVDSREYSNIDKRKRIEALYQMEKMLSRYHKKALVSYSVKDVLKYKLVNRKKPEPIYIGYKTKAMHKFLSENIIFLQPTRVISRKRIEVNFDLLLKILEVESLKTKLKESDDLKITILITGPIPSGQYPYFQKLLQRFDTLLHEIDRSLRKRIYLGFLFSEMDKDRFKEHFENPIGIPELYSISSLILLPSKTEGRGLPIIEAAAAGVPIFCRRYQPENVYAEVIGEHLPEKDRLRVIEFTGRNITDAHVQEVIEKVFFPHLHYRDVMHNKKVLERRYSIPALNANIDRILHQLFYQLKPNGQNSLHVRRLLDAYRKKVNFNNEDIEALLASKNRHYLPGYGRLAYMLRLKSLIDPSAFRTEEQEIRGGTFYFAKKQIDDHPNLEELSKEQIHNFYNAVDNLFTIRDGELEVRHDHSFAYRHRNKYAYPYQEFTHQELSGMVNLIKSEYIPSNLGRKVDGAARFFLDKNLALSQLTSCSSISIDDRSFLFQKLKLNVPIAYFPGKFVKYELEYFVLNSIKSRLNIQMHETINLEDLQKNQLAGIFVFAPEQAQTNWSTASDIQEFIESGFDQELKLLYEEKVLQIIAIETLTVGIHIPQMGQEAISILRNIKEEGGYLISNRRNAAFMTDILDMDRFHIGMVTTEMAANIMGIPNHTGYIQFAPAGVRTTLSYPTPIQTAKDFSDLLHSASFRALCDKLGEAKVFEYIREDAQTKGSPLRQVLTNISSSEKEKPDVEYNYTTGIYEDGNPWNGVIAKANREHNPQEWHFATRSAANTKTVTQFVEEFEKLNQADVKIAWNGGYILNPELVGKLGLSESYIGSPLGLLIADGEVRSAALFNKPALIIYDDGSIDIKRVNCSSGIQVDFGNQQVVFPKENYNQWNAEEASYFDLMYDKETIPAKDCMIIRLAGNIIKEVITGEEEVYQIPVGLTLCIPQKLWNNILPKTDNAVSIKLNGLENIRHAVEAGPLLLDKGEVCIDMEQEGWKKSNSIKTQAARLDFTDMRGPKIAVGIDQKENLFVLTINGRIRESVGATHFDMAAILKKHGIQKAMGFDPGGSSTLVVDGTTLNISPYNSKYETNIYALAPEPRAVSNAVIGYKKKL</sequence>
<reference evidence="3 4" key="1">
    <citation type="submission" date="2018-11" db="EMBL/GenBank/DDBJ databases">
        <title>Parancylomarina longa gen. nov., sp. nov., isolated from sediments of southern Okinawa.</title>
        <authorList>
            <person name="Fu T."/>
        </authorList>
    </citation>
    <scope>NUCLEOTIDE SEQUENCE [LARGE SCALE GENOMIC DNA]</scope>
    <source>
        <strain evidence="3 4">T3-2 S1-C</strain>
    </source>
</reference>
<feature type="domain" description="Phosphodiester glycosidase" evidence="2">
    <location>
        <begin position="1221"/>
        <end position="1380"/>
    </location>
</feature>
<feature type="domain" description="Glycosyl transferase family 1" evidence="1">
    <location>
        <begin position="461"/>
        <end position="500"/>
    </location>
</feature>
<evidence type="ECO:0000259" key="1">
    <source>
        <dbReference type="Pfam" id="PF00534"/>
    </source>
</evidence>
<evidence type="ECO:0000259" key="2">
    <source>
        <dbReference type="Pfam" id="PF09992"/>
    </source>
</evidence>
<name>A0A434AWH5_9BACT</name>